<dbReference type="InterPro" id="IPR038363">
    <property type="entry name" value="LepA_C_sf"/>
</dbReference>
<dbReference type="InterPro" id="IPR000795">
    <property type="entry name" value="T_Tr_GTP-bd_dom"/>
</dbReference>
<evidence type="ECO:0000256" key="5">
    <source>
        <dbReference type="ARBA" id="ARBA00023128"/>
    </source>
</evidence>
<dbReference type="FunFam" id="3.30.70.240:FF:000007">
    <property type="entry name" value="Translation factor GUF1, mitochondrial"/>
    <property type="match status" value="1"/>
</dbReference>
<dbReference type="CDD" id="cd03699">
    <property type="entry name" value="EF4_II"/>
    <property type="match status" value="1"/>
</dbReference>
<feature type="domain" description="Tr-type G" evidence="9">
    <location>
        <begin position="55"/>
        <end position="236"/>
    </location>
</feature>
<evidence type="ECO:0000313" key="10">
    <source>
        <dbReference type="EMBL" id="KAK6165215.1"/>
    </source>
</evidence>
<dbReference type="PANTHER" id="PTHR43512">
    <property type="entry name" value="TRANSLATION FACTOR GUF1-RELATED"/>
    <property type="match status" value="1"/>
</dbReference>
<comment type="subcellular location">
    <subcellularLocation>
        <location evidence="8">Mitochondrion inner membrane</location>
        <topology evidence="8">Peripheral membrane protein</topology>
        <orientation evidence="8">Matrix side</orientation>
    </subcellularLocation>
</comment>
<comment type="similarity">
    <text evidence="1">Belongs to the TRAFAC class translation factor GTPase superfamily. Classic translation factor GTPase family. LepA subfamily.</text>
</comment>
<dbReference type="Gene3D" id="3.40.50.300">
    <property type="entry name" value="P-loop containing nucleotide triphosphate hydrolases"/>
    <property type="match status" value="1"/>
</dbReference>
<dbReference type="HAMAP" id="MF_00071">
    <property type="entry name" value="LepA"/>
    <property type="match status" value="1"/>
</dbReference>
<dbReference type="InterPro" id="IPR013842">
    <property type="entry name" value="LepA_CTD"/>
</dbReference>
<dbReference type="InterPro" id="IPR031157">
    <property type="entry name" value="G_TR_CS"/>
</dbReference>
<dbReference type="GO" id="GO:0097177">
    <property type="term" value="F:mitochondrial ribosome binding"/>
    <property type="evidence" value="ECO:0007669"/>
    <property type="project" value="TreeGrafter"/>
</dbReference>
<dbReference type="CDD" id="cd16260">
    <property type="entry name" value="EF4_III"/>
    <property type="match status" value="1"/>
</dbReference>
<dbReference type="FunFam" id="3.40.50.300:FF:000078">
    <property type="entry name" value="Elongation factor 4"/>
    <property type="match status" value="1"/>
</dbReference>
<dbReference type="InterPro" id="IPR035647">
    <property type="entry name" value="EFG_III/V"/>
</dbReference>
<feature type="binding site" evidence="8">
    <location>
        <begin position="183"/>
        <end position="186"/>
    </location>
    <ligand>
        <name>GTP</name>
        <dbReference type="ChEBI" id="CHEBI:37565"/>
    </ligand>
</feature>
<dbReference type="SUPFAM" id="SSF50447">
    <property type="entry name" value="Translation proteins"/>
    <property type="match status" value="1"/>
</dbReference>
<dbReference type="InterPro" id="IPR000640">
    <property type="entry name" value="EFG_V-like"/>
</dbReference>
<name>A0AAN8J3V4_PATCE</name>
<dbReference type="GO" id="GO:0005525">
    <property type="term" value="F:GTP binding"/>
    <property type="evidence" value="ECO:0007669"/>
    <property type="project" value="UniProtKB-UniRule"/>
</dbReference>
<dbReference type="PROSITE" id="PS51722">
    <property type="entry name" value="G_TR_2"/>
    <property type="match status" value="1"/>
</dbReference>
<evidence type="ECO:0000256" key="1">
    <source>
        <dbReference type="ARBA" id="ARBA00005454"/>
    </source>
</evidence>
<dbReference type="PANTHER" id="PTHR43512:SF7">
    <property type="entry name" value="TRANSLATION FACTOR GUF1, MITOCHONDRIAL"/>
    <property type="match status" value="1"/>
</dbReference>
<dbReference type="PROSITE" id="PS00301">
    <property type="entry name" value="G_TR_1"/>
    <property type="match status" value="1"/>
</dbReference>
<dbReference type="FunFam" id="3.30.70.2570:FF:000001">
    <property type="entry name" value="Translation factor GUF1, mitochondrial"/>
    <property type="match status" value="1"/>
</dbReference>
<dbReference type="Gene3D" id="3.30.70.240">
    <property type="match status" value="1"/>
</dbReference>
<dbReference type="GO" id="GO:0045727">
    <property type="term" value="P:positive regulation of translation"/>
    <property type="evidence" value="ECO:0007669"/>
    <property type="project" value="UniProtKB-UniRule"/>
</dbReference>
<dbReference type="Gene3D" id="3.30.70.870">
    <property type="entry name" value="Elongation Factor G (Translational Gtpase), domain 3"/>
    <property type="match status" value="1"/>
</dbReference>
<dbReference type="FunFam" id="2.40.30.10:FF:000015">
    <property type="entry name" value="Translation factor GUF1, mitochondrial"/>
    <property type="match status" value="1"/>
</dbReference>
<dbReference type="EC" id="3.6.5.n1" evidence="8"/>
<dbReference type="GO" id="GO:0003924">
    <property type="term" value="F:GTPase activity"/>
    <property type="evidence" value="ECO:0007669"/>
    <property type="project" value="UniProtKB-UniRule"/>
</dbReference>
<dbReference type="SUPFAM" id="SSF54980">
    <property type="entry name" value="EF-G C-terminal domain-like"/>
    <property type="match status" value="2"/>
</dbReference>
<keyword evidence="5 8" id="KW-0496">Mitochondrion</keyword>
<dbReference type="InterPro" id="IPR035654">
    <property type="entry name" value="LepA_IV"/>
</dbReference>
<dbReference type="Proteomes" id="UP001347796">
    <property type="component" value="Unassembled WGS sequence"/>
</dbReference>
<protein>
    <recommendedName>
        <fullName evidence="8">Translation factor GUF1 homolog, mitochondrial</fullName>
        <ecNumber evidence="8">3.6.5.n1</ecNumber>
    </recommendedName>
    <alternativeName>
        <fullName evidence="8">Elongation factor 4 homolog</fullName>
        <shortName evidence="8">EF-4</shortName>
    </alternativeName>
    <alternativeName>
        <fullName evidence="8">GTPase GUF1 homolog</fullName>
    </alternativeName>
    <alternativeName>
        <fullName evidence="8">Ribosomal back-translocase</fullName>
    </alternativeName>
</protein>
<dbReference type="SUPFAM" id="SSF52540">
    <property type="entry name" value="P-loop containing nucleoside triphosphate hydrolases"/>
    <property type="match status" value="1"/>
</dbReference>
<feature type="binding site" evidence="8">
    <location>
        <begin position="64"/>
        <end position="71"/>
    </location>
    <ligand>
        <name>GTP</name>
        <dbReference type="ChEBI" id="CHEBI:37565"/>
    </ligand>
</feature>
<organism evidence="10 11">
    <name type="scientific">Patella caerulea</name>
    <name type="common">Rayed Mediterranean limpet</name>
    <dbReference type="NCBI Taxonomy" id="87958"/>
    <lineage>
        <taxon>Eukaryota</taxon>
        <taxon>Metazoa</taxon>
        <taxon>Spiralia</taxon>
        <taxon>Lophotrochozoa</taxon>
        <taxon>Mollusca</taxon>
        <taxon>Gastropoda</taxon>
        <taxon>Patellogastropoda</taxon>
        <taxon>Patelloidea</taxon>
        <taxon>Patellidae</taxon>
        <taxon>Patella</taxon>
    </lineage>
</organism>
<gene>
    <name evidence="10" type="ORF">SNE40_023567</name>
</gene>
<keyword evidence="6 8" id="KW-0342">GTP-binding</keyword>
<sequence>MKYLCSFCRAFLVRNYKTSKFYLPRYSINCDRFYSTDNFGSGRKIYTDLSQYPVERIRNFSIIAHIDHGKSTLADRLLEITDTIPRDKSNKQVLDKLQVERERGITVKAQTASLIYNYKGEDYLLNLIDTPGHVDFNYEVSRSLAACQGVVLLVDANQGVQAQTVANFYMAFESNLVIIPVLNKIDLKGAQPDIVTQQMKTLFDIDPHTVHKISAKAGTGVEELLHTVIEDIPPPNGSREAVTRALLFDSTYDQYKGVVGYFSIIDGMLTKGNKITSYHNKKTYEIQDLGFMHPLEEPTNSLYAGQVGYIICNMRNAKEAQVGDTYYLQNTEVQPLPGFKAAKPMVFAGIYPSDQSEFNSLRNAIEKLTLNDASVSVHIDSSPALGQGFRLGYLGLLHMDVFSQRLEQEHNASVITSCPNVPYKIKIKGAKNIKKFTTDEITILNPCHLPDKQMIVEMSEPVVTGTILMPDDYIGDVTSLCLERRGEIIDQSYIDNKRIMIKLQLPLNEILIDFYDELKSLTSGYASFDYEDAGYKVSTLVKVDFLINNKAVDELSIICHTSRARVIAKNVCIKLTESIPKQLFTISVQGAVGGKILARQDIKALRKDVLAKCYGGDITRKEKLLKRQAEGKKKMRKIGKVEIPKDAFINALKR</sequence>
<comment type="caution">
    <text evidence="10">The sequence shown here is derived from an EMBL/GenBank/DDBJ whole genome shotgun (WGS) entry which is preliminary data.</text>
</comment>
<proteinExistence type="inferred from homology"/>
<comment type="similarity">
    <text evidence="8">Belongs to the GTP-binding elongation factor family. LepA subfamily.</text>
</comment>
<keyword evidence="7 8" id="KW-0472">Membrane</keyword>
<dbReference type="GO" id="GO:0005759">
    <property type="term" value="C:mitochondrial matrix"/>
    <property type="evidence" value="ECO:0007669"/>
    <property type="project" value="UniProtKB-UniRule"/>
</dbReference>
<dbReference type="Pfam" id="PF03144">
    <property type="entry name" value="GTP_EFTU_D2"/>
    <property type="match status" value="1"/>
</dbReference>
<dbReference type="NCBIfam" id="TIGR00231">
    <property type="entry name" value="small_GTP"/>
    <property type="match status" value="1"/>
</dbReference>
<dbReference type="CDD" id="cd03709">
    <property type="entry name" value="lepA_C"/>
    <property type="match status" value="1"/>
</dbReference>
<dbReference type="Pfam" id="PF00679">
    <property type="entry name" value="EFG_C"/>
    <property type="match status" value="1"/>
</dbReference>
<evidence type="ECO:0000256" key="8">
    <source>
        <dbReference type="HAMAP-Rule" id="MF_03137"/>
    </source>
</evidence>
<dbReference type="Gene3D" id="2.40.30.10">
    <property type="entry name" value="Translation factors"/>
    <property type="match status" value="1"/>
</dbReference>
<keyword evidence="2 8" id="KW-0547">Nucleotide-binding</keyword>
<dbReference type="NCBIfam" id="TIGR01393">
    <property type="entry name" value="lepA"/>
    <property type="match status" value="1"/>
</dbReference>
<keyword evidence="11" id="KW-1185">Reference proteome</keyword>
<accession>A0AAN8J3V4</accession>
<dbReference type="InterPro" id="IPR004161">
    <property type="entry name" value="EFTu-like_2"/>
</dbReference>
<dbReference type="EMBL" id="JAZGQO010000022">
    <property type="protein sequence ID" value="KAK6165215.1"/>
    <property type="molecule type" value="Genomic_DNA"/>
</dbReference>
<dbReference type="AlphaFoldDB" id="A0AAN8J3V4"/>
<evidence type="ECO:0000256" key="7">
    <source>
        <dbReference type="ARBA" id="ARBA00023136"/>
    </source>
</evidence>
<dbReference type="Gene3D" id="3.30.70.2570">
    <property type="entry name" value="Elongation factor 4, C-terminal domain"/>
    <property type="match status" value="1"/>
</dbReference>
<keyword evidence="8" id="KW-0648">Protein biosynthesis</keyword>
<feature type="binding site" evidence="8">
    <location>
        <begin position="129"/>
        <end position="133"/>
    </location>
    <ligand>
        <name>GTP</name>
        <dbReference type="ChEBI" id="CHEBI:37565"/>
    </ligand>
</feature>
<evidence type="ECO:0000259" key="9">
    <source>
        <dbReference type="PROSITE" id="PS51722"/>
    </source>
</evidence>
<evidence type="ECO:0000313" key="11">
    <source>
        <dbReference type="Proteomes" id="UP001347796"/>
    </source>
</evidence>
<dbReference type="InterPro" id="IPR027417">
    <property type="entry name" value="P-loop_NTPase"/>
</dbReference>
<dbReference type="GO" id="GO:0005743">
    <property type="term" value="C:mitochondrial inner membrane"/>
    <property type="evidence" value="ECO:0007669"/>
    <property type="project" value="UniProtKB-SubCell"/>
</dbReference>
<keyword evidence="4 8" id="KW-0378">Hydrolase</keyword>
<dbReference type="FunFam" id="3.30.70.870:FF:000004">
    <property type="entry name" value="Translation factor GUF1, mitochondrial"/>
    <property type="match status" value="1"/>
</dbReference>
<dbReference type="SMART" id="SM00838">
    <property type="entry name" value="EFG_C"/>
    <property type="match status" value="1"/>
</dbReference>
<comment type="catalytic activity">
    <reaction evidence="8">
        <text>GTP + H2O = GDP + phosphate + H(+)</text>
        <dbReference type="Rhea" id="RHEA:19669"/>
        <dbReference type="ChEBI" id="CHEBI:15377"/>
        <dbReference type="ChEBI" id="CHEBI:15378"/>
        <dbReference type="ChEBI" id="CHEBI:37565"/>
        <dbReference type="ChEBI" id="CHEBI:43474"/>
        <dbReference type="ChEBI" id="CHEBI:58189"/>
        <dbReference type="EC" id="3.6.5.n1"/>
    </reaction>
</comment>
<dbReference type="InterPro" id="IPR006297">
    <property type="entry name" value="EF-4"/>
</dbReference>
<dbReference type="InterPro" id="IPR005225">
    <property type="entry name" value="Small_GTP-bd"/>
</dbReference>
<evidence type="ECO:0000256" key="2">
    <source>
        <dbReference type="ARBA" id="ARBA00022741"/>
    </source>
</evidence>
<reference evidence="10 11" key="1">
    <citation type="submission" date="2024-01" db="EMBL/GenBank/DDBJ databases">
        <title>The genome of the rayed Mediterranean limpet Patella caerulea (Linnaeus, 1758).</title>
        <authorList>
            <person name="Anh-Thu Weber A."/>
            <person name="Halstead-Nussloch G."/>
        </authorList>
    </citation>
    <scope>NUCLEOTIDE SEQUENCE [LARGE SCALE GENOMIC DNA]</scope>
    <source>
        <strain evidence="10">AATW-2023a</strain>
        <tissue evidence="10">Whole specimen</tissue>
    </source>
</reference>
<dbReference type="InterPro" id="IPR009000">
    <property type="entry name" value="Transl_B-barrel_sf"/>
</dbReference>
<keyword evidence="3 8" id="KW-0999">Mitochondrion inner membrane</keyword>
<dbReference type="GO" id="GO:0006412">
    <property type="term" value="P:translation"/>
    <property type="evidence" value="ECO:0007669"/>
    <property type="project" value="UniProtKB-KW"/>
</dbReference>
<dbReference type="PRINTS" id="PR00315">
    <property type="entry name" value="ELONGATNFCT"/>
</dbReference>
<dbReference type="Pfam" id="PF06421">
    <property type="entry name" value="LepA_C"/>
    <property type="match status" value="1"/>
</dbReference>
<evidence type="ECO:0000256" key="6">
    <source>
        <dbReference type="ARBA" id="ARBA00023134"/>
    </source>
</evidence>
<evidence type="ECO:0000256" key="3">
    <source>
        <dbReference type="ARBA" id="ARBA00022792"/>
    </source>
</evidence>
<dbReference type="CDD" id="cd01890">
    <property type="entry name" value="LepA"/>
    <property type="match status" value="1"/>
</dbReference>
<dbReference type="Pfam" id="PF00009">
    <property type="entry name" value="GTP_EFTU"/>
    <property type="match status" value="1"/>
</dbReference>
<evidence type="ECO:0000256" key="4">
    <source>
        <dbReference type="ARBA" id="ARBA00022801"/>
    </source>
</evidence>
<comment type="function">
    <text evidence="8">Promotes mitochondrial protein synthesis. May act as a fidelity factor of the translation reaction, by catalyzing a one-codon backward translocation of tRNAs on improperly translocated ribosomes. Binds to mitochondrial ribosomes in a GTP-dependent manner.</text>
</comment>